<dbReference type="Proteomes" id="UP001597283">
    <property type="component" value="Unassembled WGS sequence"/>
</dbReference>
<evidence type="ECO:0008006" key="4">
    <source>
        <dbReference type="Google" id="ProtNLM"/>
    </source>
</evidence>
<name>A0ABW4NC37_9SPHN</name>
<keyword evidence="3" id="KW-1185">Reference proteome</keyword>
<evidence type="ECO:0000313" key="3">
    <source>
        <dbReference type="Proteomes" id="UP001597283"/>
    </source>
</evidence>
<proteinExistence type="predicted"/>
<sequence length="151" mass="15910">MFGGIIAALLTGAAAAGAVSADVGHSHNVRIDHHRGPVDAEYRSSVTITHRQIGAVTPGRAGSTLRCLWRADMTVERDARHAAGTMTRTMTRDGALTGSRPGWCDGAKAAIARDVAIRGTVLRDHLVAMAEQDRAVLTAEVDRLHDTAHGA</sequence>
<reference evidence="3" key="1">
    <citation type="journal article" date="2019" name="Int. J. Syst. Evol. Microbiol.">
        <title>The Global Catalogue of Microorganisms (GCM) 10K type strain sequencing project: providing services to taxonomists for standard genome sequencing and annotation.</title>
        <authorList>
            <consortium name="The Broad Institute Genomics Platform"/>
            <consortium name="The Broad Institute Genome Sequencing Center for Infectious Disease"/>
            <person name="Wu L."/>
            <person name="Ma J."/>
        </authorList>
    </citation>
    <scope>NUCLEOTIDE SEQUENCE [LARGE SCALE GENOMIC DNA]</scope>
    <source>
        <strain evidence="3">Q85</strain>
    </source>
</reference>
<feature type="chain" id="PRO_5047108909" description="DUF922 domain-containing protein" evidence="1">
    <location>
        <begin position="22"/>
        <end position="151"/>
    </location>
</feature>
<dbReference type="EMBL" id="JBHUFC010000003">
    <property type="protein sequence ID" value="MFD1787728.1"/>
    <property type="molecule type" value="Genomic_DNA"/>
</dbReference>
<organism evidence="2 3">
    <name type="scientific">Sphingomonas floccifaciens</name>
    <dbReference type="NCBI Taxonomy" id="1844115"/>
    <lineage>
        <taxon>Bacteria</taxon>
        <taxon>Pseudomonadati</taxon>
        <taxon>Pseudomonadota</taxon>
        <taxon>Alphaproteobacteria</taxon>
        <taxon>Sphingomonadales</taxon>
        <taxon>Sphingomonadaceae</taxon>
        <taxon>Sphingomonas</taxon>
    </lineage>
</organism>
<gene>
    <name evidence="2" type="ORF">ACFSC3_09095</name>
</gene>
<accession>A0ABW4NC37</accession>
<comment type="caution">
    <text evidence="2">The sequence shown here is derived from an EMBL/GenBank/DDBJ whole genome shotgun (WGS) entry which is preliminary data.</text>
</comment>
<protein>
    <recommendedName>
        <fullName evidence="4">DUF922 domain-containing protein</fullName>
    </recommendedName>
</protein>
<feature type="signal peptide" evidence="1">
    <location>
        <begin position="1"/>
        <end position="21"/>
    </location>
</feature>
<evidence type="ECO:0000313" key="2">
    <source>
        <dbReference type="EMBL" id="MFD1787728.1"/>
    </source>
</evidence>
<dbReference type="RefSeq" id="WP_380940092.1">
    <property type="nucleotide sequence ID" value="NZ_JBHUFC010000003.1"/>
</dbReference>
<evidence type="ECO:0000256" key="1">
    <source>
        <dbReference type="SAM" id="SignalP"/>
    </source>
</evidence>
<keyword evidence="1" id="KW-0732">Signal</keyword>